<dbReference type="GO" id="GO:0034709">
    <property type="term" value="C:methylosome"/>
    <property type="evidence" value="ECO:0007669"/>
    <property type="project" value="TreeGrafter"/>
</dbReference>
<feature type="repeat" description="WD" evidence="5">
    <location>
        <begin position="161"/>
        <end position="202"/>
    </location>
</feature>
<proteinExistence type="predicted"/>
<organism evidence="6">
    <name type="scientific">Timema bartmani</name>
    <dbReference type="NCBI Taxonomy" id="61472"/>
    <lineage>
        <taxon>Eukaryota</taxon>
        <taxon>Metazoa</taxon>
        <taxon>Ecdysozoa</taxon>
        <taxon>Arthropoda</taxon>
        <taxon>Hexapoda</taxon>
        <taxon>Insecta</taxon>
        <taxon>Pterygota</taxon>
        <taxon>Neoptera</taxon>
        <taxon>Polyneoptera</taxon>
        <taxon>Phasmatodea</taxon>
        <taxon>Timematodea</taxon>
        <taxon>Timematoidea</taxon>
        <taxon>Timematidae</taxon>
        <taxon>Timema</taxon>
    </lineage>
</organism>
<name>A0A7R9HWX1_9NEOP</name>
<comment type="subcellular location">
    <subcellularLocation>
        <location evidence="1">Cytoplasm</location>
    </subcellularLocation>
</comment>
<dbReference type="AlphaFoldDB" id="A0A7R9HWX1"/>
<evidence type="ECO:0000256" key="2">
    <source>
        <dbReference type="ARBA" id="ARBA00022490"/>
    </source>
</evidence>
<dbReference type="PROSITE" id="PS00678">
    <property type="entry name" value="WD_REPEATS_1"/>
    <property type="match status" value="1"/>
</dbReference>
<evidence type="ECO:0000256" key="1">
    <source>
        <dbReference type="ARBA" id="ARBA00004496"/>
    </source>
</evidence>
<dbReference type="Pfam" id="PF00400">
    <property type="entry name" value="WD40"/>
    <property type="match status" value="3"/>
</dbReference>
<dbReference type="InterPro" id="IPR036322">
    <property type="entry name" value="WD40_repeat_dom_sf"/>
</dbReference>
<keyword evidence="4" id="KW-0677">Repeat</keyword>
<dbReference type="InterPro" id="IPR019775">
    <property type="entry name" value="WD40_repeat_CS"/>
</dbReference>
<evidence type="ECO:0000256" key="5">
    <source>
        <dbReference type="PROSITE-ProRule" id="PRU00221"/>
    </source>
</evidence>
<dbReference type="InterPro" id="IPR015943">
    <property type="entry name" value="WD40/YVTN_repeat-like_dom_sf"/>
</dbReference>
<evidence type="ECO:0000313" key="6">
    <source>
        <dbReference type="EMBL" id="CAD7439286.1"/>
    </source>
</evidence>
<dbReference type="PANTHER" id="PTHR46853:SF1">
    <property type="entry name" value="METHYLOSOME PROTEIN 50"/>
    <property type="match status" value="1"/>
</dbReference>
<dbReference type="SUPFAM" id="SSF50978">
    <property type="entry name" value="WD40 repeat-like"/>
    <property type="match status" value="1"/>
</dbReference>
<keyword evidence="2" id="KW-0963">Cytoplasm</keyword>
<dbReference type="InterPro" id="IPR001680">
    <property type="entry name" value="WD40_rpt"/>
</dbReference>
<dbReference type="GO" id="GO:0007309">
    <property type="term" value="P:oocyte axis specification"/>
    <property type="evidence" value="ECO:0007669"/>
    <property type="project" value="TreeGrafter"/>
</dbReference>
<dbReference type="EMBL" id="OD564642">
    <property type="protein sequence ID" value="CAD7439286.1"/>
    <property type="molecule type" value="Genomic_DNA"/>
</dbReference>
<evidence type="ECO:0000256" key="4">
    <source>
        <dbReference type="ARBA" id="ARBA00022737"/>
    </source>
</evidence>
<dbReference type="PROSITE" id="PS50082">
    <property type="entry name" value="WD_REPEATS_2"/>
    <property type="match status" value="2"/>
</dbReference>
<dbReference type="InterPro" id="IPR052139">
    <property type="entry name" value="Methylosome_Comp_WDR77"/>
</dbReference>
<dbReference type="PANTHER" id="PTHR46853">
    <property type="entry name" value="METHYLOSOME PROTEIN 50"/>
    <property type="match status" value="1"/>
</dbReference>
<gene>
    <name evidence="6" type="ORF">TBIB3V08_LOCUS1857</name>
</gene>
<protein>
    <submittedName>
        <fullName evidence="6">Uncharacterized protein</fullName>
    </submittedName>
</protein>
<evidence type="ECO:0000256" key="3">
    <source>
        <dbReference type="ARBA" id="ARBA00022574"/>
    </source>
</evidence>
<dbReference type="PROSITE" id="PS50294">
    <property type="entry name" value="WD_REPEATS_REGION"/>
    <property type="match status" value="2"/>
</dbReference>
<accession>A0A7R9HWX1</accession>
<feature type="repeat" description="WD" evidence="5">
    <location>
        <begin position="204"/>
        <end position="247"/>
    </location>
</feature>
<dbReference type="SMART" id="SM00320">
    <property type="entry name" value="WD40"/>
    <property type="match status" value="4"/>
</dbReference>
<reference evidence="6" key="1">
    <citation type="submission" date="2020-11" db="EMBL/GenBank/DDBJ databases">
        <authorList>
            <person name="Tran Van P."/>
        </authorList>
    </citation>
    <scope>NUCLEOTIDE SEQUENCE</scope>
</reference>
<dbReference type="Gene3D" id="2.130.10.10">
    <property type="entry name" value="YVTN repeat-like/Quinoprotein amine dehydrogenase"/>
    <property type="match status" value="2"/>
</dbReference>
<sequence length="556" mass="61697">MPIHPVRTLLKILVTIDTKATSHVLFSRCRLQCLTGNCFSYEQRGKCKIIKTASSIKLKEVVCHIIQSRTNVPDGYMLLGSSNLTGRHWCGSLWYFIDPDGAPDVEKCLTGMTCENGVCDGKFLSDRQKILIGEDSGTLQVLALSESPEEHTFHFSTVATACGHDDSVLSVDVFAGEKRAVTGSADMNIKVWNTEALECEHTYRTAHTHHVTSVSAHPQENNSVFASCSLDGAVYMWDTRQTKPASGKCSLVDGTVYMWDIRQTKPVSGKCSLVDSTVYMWDIRQTKLVSGKSSLVDGTVYMWDIRQTKPASANAPVVWSQTTEDGEIEVRISAKPASDKCSLKDGTLYIWDTCQTEPASGKCSLRDGTDYMWDTCQTKPASDKCSLIDGTVHMWDTFQRNPTTNKCSLIDGTVYMWDTCQTKRASVVMKSINPQSSPSFTSVSWQPSKSGVLAIGSSIGTVTLTDTRVLKPFIQFNQFDRSIYRLRFADHNYSDDRHEDFVRGLAWNPKTEQLYSCGWDKKVLVHSPSPNMNTNVLASSANGDDFKKETTNGIVS</sequence>
<keyword evidence="3 5" id="KW-0853">WD repeat</keyword>